<dbReference type="InterPro" id="IPR052218">
    <property type="entry name" value="Preflagellin_Peptidase"/>
</dbReference>
<evidence type="ECO:0000256" key="4">
    <source>
        <dbReference type="ARBA" id="ARBA00022989"/>
    </source>
</evidence>
<feature type="compositionally biased region" description="Acidic residues" evidence="6">
    <location>
        <begin position="301"/>
        <end position="313"/>
    </location>
</feature>
<dbReference type="RefSeq" id="WP_094583071.1">
    <property type="nucleotide sequence ID" value="NZ_NHPB01000049.1"/>
</dbReference>
<sequence length="385" mass="40921">MVATLPDLLRLVVVPVFAWAAIRDVRTRRLPNRLWPPLYLFGALLLVWEIVTIWPLGGFVEMRFLVRVAISLLFVAPLGYAFWYLGAFGGADAKAMIALAVLFPTFPAYDLAGVTLPLVDTQLGVFSLTILTNTVLLGLAYPVGLAVFNLVRGAASRLMFFARPVATDSLPDRHGRLFEDPDGPTRNGLDLDALRMYLRWRGRTLADVRADPDDLRDPASVGETFAPTDGGTHVGPRTDGGRAVDDAPTDGGRAVDDAPTDGGRAVDDAPTDGGRAVDDAPTDGGRAVDDAAPDGGHAADAETDSDADRESDDPWAAERFLDEIDHGAYGTDAATLREGLDVVAREDRVLVSPGMPFVVPMAVGLVASLTYGDALFAALGALGLV</sequence>
<evidence type="ECO:0000313" key="9">
    <source>
        <dbReference type="EMBL" id="OYR70426.1"/>
    </source>
</evidence>
<evidence type="ECO:0000256" key="2">
    <source>
        <dbReference type="ARBA" id="ARBA00022475"/>
    </source>
</evidence>
<comment type="subcellular location">
    <subcellularLocation>
        <location evidence="1">Cell membrane</location>
        <topology evidence="1">Multi-pass membrane protein</topology>
    </subcellularLocation>
</comment>
<dbReference type="PANTHER" id="PTHR36506:SF1">
    <property type="entry name" value="PREFLAGELLIN PEPTIDASE"/>
    <property type="match status" value="1"/>
</dbReference>
<dbReference type="GO" id="GO:0005886">
    <property type="term" value="C:plasma membrane"/>
    <property type="evidence" value="ECO:0007669"/>
    <property type="project" value="UniProtKB-SubCell"/>
</dbReference>
<dbReference type="AlphaFoldDB" id="A0A256JPG1"/>
<evidence type="ECO:0000256" key="6">
    <source>
        <dbReference type="SAM" id="MobiDB-lite"/>
    </source>
</evidence>
<dbReference type="EMBL" id="NHPB01000049">
    <property type="protein sequence ID" value="OYR70426.1"/>
    <property type="molecule type" value="Genomic_DNA"/>
</dbReference>
<dbReference type="Pfam" id="PF01478">
    <property type="entry name" value="Peptidase_A24"/>
    <property type="match status" value="1"/>
</dbReference>
<feature type="transmembrane region" description="Helical" evidence="7">
    <location>
        <begin position="38"/>
        <end position="58"/>
    </location>
</feature>
<keyword evidence="5 7" id="KW-0472">Membrane</keyword>
<dbReference type="Gene3D" id="1.20.120.1220">
    <property type="match status" value="1"/>
</dbReference>
<feature type="transmembrane region" description="Helical" evidence="7">
    <location>
        <begin position="125"/>
        <end position="151"/>
    </location>
</feature>
<feature type="domain" description="Prepilin type IV endopeptidase peptidase" evidence="8">
    <location>
        <begin position="12"/>
        <end position="142"/>
    </location>
</feature>
<dbReference type="PANTHER" id="PTHR36506">
    <property type="entry name" value="PREFLAGELLIN PEPTIDASE"/>
    <property type="match status" value="1"/>
</dbReference>
<evidence type="ECO:0000256" key="3">
    <source>
        <dbReference type="ARBA" id="ARBA00022692"/>
    </source>
</evidence>
<proteinExistence type="predicted"/>
<organism evidence="9 10">
    <name type="scientific">Halorubrum ezzemoulense</name>
    <name type="common">Halorubrum chaoviator</name>
    <dbReference type="NCBI Taxonomy" id="337243"/>
    <lineage>
        <taxon>Archaea</taxon>
        <taxon>Methanobacteriati</taxon>
        <taxon>Methanobacteriota</taxon>
        <taxon>Stenosarchaea group</taxon>
        <taxon>Halobacteria</taxon>
        <taxon>Halobacteriales</taxon>
        <taxon>Haloferacaceae</taxon>
        <taxon>Halorubrum</taxon>
    </lineage>
</organism>
<protein>
    <submittedName>
        <fullName evidence="9">Peptidase A24</fullName>
    </submittedName>
</protein>
<evidence type="ECO:0000256" key="1">
    <source>
        <dbReference type="ARBA" id="ARBA00004651"/>
    </source>
</evidence>
<name>A0A256JPG1_HALEZ</name>
<dbReference type="InterPro" id="IPR000045">
    <property type="entry name" value="Prepilin_IV_endopep_pep"/>
</dbReference>
<feature type="transmembrane region" description="Helical" evidence="7">
    <location>
        <begin position="97"/>
        <end position="119"/>
    </location>
</feature>
<keyword evidence="3 7" id="KW-0812">Transmembrane</keyword>
<keyword evidence="4 7" id="KW-1133">Transmembrane helix</keyword>
<evidence type="ECO:0000313" key="10">
    <source>
        <dbReference type="Proteomes" id="UP000216758"/>
    </source>
</evidence>
<dbReference type="OrthoDB" id="19094at2157"/>
<evidence type="ECO:0000259" key="8">
    <source>
        <dbReference type="Pfam" id="PF01478"/>
    </source>
</evidence>
<comment type="caution">
    <text evidence="9">The sequence shown here is derived from an EMBL/GenBank/DDBJ whole genome shotgun (WGS) entry which is preliminary data.</text>
</comment>
<keyword evidence="2" id="KW-1003">Cell membrane</keyword>
<feature type="transmembrane region" description="Helical" evidence="7">
    <location>
        <begin position="64"/>
        <end position="85"/>
    </location>
</feature>
<dbReference type="GO" id="GO:0004190">
    <property type="term" value="F:aspartic-type endopeptidase activity"/>
    <property type="evidence" value="ECO:0007669"/>
    <property type="project" value="InterPro"/>
</dbReference>
<dbReference type="Proteomes" id="UP000216758">
    <property type="component" value="Unassembled WGS sequence"/>
</dbReference>
<evidence type="ECO:0000256" key="7">
    <source>
        <dbReference type="SAM" id="Phobius"/>
    </source>
</evidence>
<gene>
    <name evidence="9" type="ORF">DJ78_09430</name>
</gene>
<reference evidence="9 10" key="1">
    <citation type="journal article" date="2014" name="Front. Microbiol.">
        <title>Population and genomic analysis of the genus Halorubrum.</title>
        <authorList>
            <person name="Fullmer M.S."/>
            <person name="Soucy S.M."/>
            <person name="Swithers K.S."/>
            <person name="Makkay A.M."/>
            <person name="Wheeler R."/>
            <person name="Ventosa A."/>
            <person name="Gogarten J.P."/>
            <person name="Papke R.T."/>
        </authorList>
    </citation>
    <scope>NUCLEOTIDE SEQUENCE [LARGE SCALE GENOMIC DNA]</scope>
    <source>
        <strain evidence="9 10">G37</strain>
    </source>
</reference>
<feature type="region of interest" description="Disordered" evidence="6">
    <location>
        <begin position="210"/>
        <end position="313"/>
    </location>
</feature>
<feature type="transmembrane region" description="Helical" evidence="7">
    <location>
        <begin position="357"/>
        <end position="382"/>
    </location>
</feature>
<accession>A0A256JPG1</accession>
<evidence type="ECO:0000256" key="5">
    <source>
        <dbReference type="ARBA" id="ARBA00023136"/>
    </source>
</evidence>